<feature type="region of interest" description="Disordered" evidence="1">
    <location>
        <begin position="246"/>
        <end position="287"/>
    </location>
</feature>
<dbReference type="Proteomes" id="UP001642502">
    <property type="component" value="Unassembled WGS sequence"/>
</dbReference>
<feature type="domain" description="Cryptic loci regulator 2 C-terminal" evidence="2">
    <location>
        <begin position="460"/>
        <end position="577"/>
    </location>
</feature>
<dbReference type="PANTHER" id="PTHR38046">
    <property type="entry name" value="CRYPTIC LOCI REGULATOR 2"/>
    <property type="match status" value="1"/>
</dbReference>
<protein>
    <recommendedName>
        <fullName evidence="6">Cryptic loci regulator 2 N-terminal domain-containing protein</fullName>
    </recommendedName>
</protein>
<sequence length="656" mass="70198">MSSKPTVKPAAGRMMKSGPLGSTPMGKTAFYSSVSAGKPKTSAASLGSTSAATSGAGNGSNSNSNSNSHNAPLQKYREILIARSDGVGYTTQQLNDASRSAQPVGDALGDSHEFVRSWTAKLGKAIKYNLGSAAAGTDPNNYLVRFPQGYSLHVRPGKTKDRDGPLVFGHPLGPLAAFRSPAELALHILWLMSDSVERTDCSCRLCVRMVSEATAAATPAKTLSWAPTVTPVPVPVIPTTALPATAPVSTPSATSTGPTPAAPATVTPVPPPAPIPAPSAAATHPSSLSASVGGSSALFRPWELVWYQRFVQAQRGTWRLGIVLQVFPDGSSSQAYPPSAMPSPRGTVRVALLGINGLHPPEITQETSTLRPFLSFSVPAMRDGFQNATYDQINWQALAWEAQQYQMQQQQQQAPQQAQHVRHDASALDLEASKSIANQINACFSVFNPLPRTSHVQRTYGGLFLGAEQVLIGDAIRVDAHESMDLDDNATNSVQVMRVSTIATGNSGLRFFGDTYCLATTKPGQQLPPSSAPPGEVFAEELSERNHHRQPGTPMWYWRLCQSNCSREEHEVHGRFYASTRLAANLQNSEFLQRVAQHQSTTFLSAEGSNMMASALNRRQQVAGFTYQGQRANRAATIGQAIGVQLPPLDGTREEY</sequence>
<reference evidence="4 5" key="1">
    <citation type="submission" date="2024-01" db="EMBL/GenBank/DDBJ databases">
        <authorList>
            <person name="Allen C."/>
            <person name="Tagirdzhanova G."/>
        </authorList>
    </citation>
    <scope>NUCLEOTIDE SEQUENCE [LARGE SCALE GENOMIC DNA]</scope>
    <source>
        <strain evidence="4 5">CBS 119000</strain>
    </source>
</reference>
<dbReference type="InterPro" id="IPR031915">
    <property type="entry name" value="Clr2_N"/>
</dbReference>
<gene>
    <name evidence="4" type="ORF">SEPCBS119000_002090</name>
</gene>
<evidence type="ECO:0000313" key="4">
    <source>
        <dbReference type="EMBL" id="CAK7266555.1"/>
    </source>
</evidence>
<comment type="caution">
    <text evidence="4">The sequence shown here is derived from an EMBL/GenBank/DDBJ whole genome shotgun (WGS) entry which is preliminary data.</text>
</comment>
<feature type="compositionally biased region" description="Low complexity" evidence="1">
    <location>
        <begin position="246"/>
        <end position="267"/>
    </location>
</feature>
<organism evidence="4 5">
    <name type="scientific">Sporothrix epigloea</name>
    <dbReference type="NCBI Taxonomy" id="1892477"/>
    <lineage>
        <taxon>Eukaryota</taxon>
        <taxon>Fungi</taxon>
        <taxon>Dikarya</taxon>
        <taxon>Ascomycota</taxon>
        <taxon>Pezizomycotina</taxon>
        <taxon>Sordariomycetes</taxon>
        <taxon>Sordariomycetidae</taxon>
        <taxon>Ophiostomatales</taxon>
        <taxon>Ophiostomataceae</taxon>
        <taxon>Sporothrix</taxon>
    </lineage>
</organism>
<evidence type="ECO:0000259" key="2">
    <source>
        <dbReference type="Pfam" id="PF10383"/>
    </source>
</evidence>
<dbReference type="PANTHER" id="PTHR38046:SF1">
    <property type="entry name" value="CRYPTIC LOCI REGULATOR 2"/>
    <property type="match status" value="1"/>
</dbReference>
<feature type="region of interest" description="Disordered" evidence="1">
    <location>
        <begin position="1"/>
        <end position="70"/>
    </location>
</feature>
<dbReference type="Pfam" id="PF16761">
    <property type="entry name" value="Clr2_transil"/>
    <property type="match status" value="1"/>
</dbReference>
<feature type="compositionally biased region" description="Low complexity" evidence="1">
    <location>
        <begin position="278"/>
        <end position="287"/>
    </location>
</feature>
<evidence type="ECO:0000259" key="3">
    <source>
        <dbReference type="Pfam" id="PF16761"/>
    </source>
</evidence>
<keyword evidence="5" id="KW-1185">Reference proteome</keyword>
<accession>A0ABP0DEA7</accession>
<evidence type="ECO:0000256" key="1">
    <source>
        <dbReference type="SAM" id="MobiDB-lite"/>
    </source>
</evidence>
<dbReference type="InterPro" id="IPR038986">
    <property type="entry name" value="Clr2"/>
</dbReference>
<feature type="compositionally biased region" description="Pro residues" evidence="1">
    <location>
        <begin position="268"/>
        <end position="277"/>
    </location>
</feature>
<feature type="compositionally biased region" description="Low complexity" evidence="1">
    <location>
        <begin position="41"/>
        <end position="70"/>
    </location>
</feature>
<dbReference type="InterPro" id="IPR018839">
    <property type="entry name" value="Tscrpt-silencing_Clr2_C"/>
</dbReference>
<proteinExistence type="predicted"/>
<name>A0ABP0DEA7_9PEZI</name>
<dbReference type="EMBL" id="CAWUON010000019">
    <property type="protein sequence ID" value="CAK7266555.1"/>
    <property type="molecule type" value="Genomic_DNA"/>
</dbReference>
<dbReference type="Pfam" id="PF10383">
    <property type="entry name" value="Clr2"/>
    <property type="match status" value="1"/>
</dbReference>
<evidence type="ECO:0000313" key="5">
    <source>
        <dbReference type="Proteomes" id="UP001642502"/>
    </source>
</evidence>
<feature type="domain" description="Cryptic loci regulator 2 N-terminal" evidence="3">
    <location>
        <begin position="143"/>
        <end position="206"/>
    </location>
</feature>
<evidence type="ECO:0008006" key="6">
    <source>
        <dbReference type="Google" id="ProtNLM"/>
    </source>
</evidence>